<dbReference type="GO" id="GO:0016301">
    <property type="term" value="F:kinase activity"/>
    <property type="evidence" value="ECO:0007669"/>
    <property type="project" value="UniProtKB-KW"/>
</dbReference>
<dbReference type="Proteomes" id="UP000029227">
    <property type="component" value="Unassembled WGS sequence"/>
</dbReference>
<dbReference type="eggNOG" id="COG3850">
    <property type="taxonomic scope" value="Bacteria"/>
</dbReference>
<evidence type="ECO:0000313" key="2">
    <source>
        <dbReference type="EMBL" id="GAL05899.1"/>
    </source>
</evidence>
<protein>
    <submittedName>
        <fullName evidence="2">Chitin catabolic cascade sensor histidine kinase ChiS</fullName>
    </submittedName>
</protein>
<keyword evidence="1" id="KW-0472">Membrane</keyword>
<dbReference type="EMBL" id="BBMN01000009">
    <property type="protein sequence ID" value="GAL05899.1"/>
    <property type="molecule type" value="Genomic_DNA"/>
</dbReference>
<reference evidence="2 3" key="1">
    <citation type="journal article" date="2014" name="Genome Announc.">
        <title>Draft Genome Sequences of Two Vibrionaceae Species, Vibrio ponticus C121 and Photobacterium aphoticum C119, Isolated as Coral Reef Microbiota.</title>
        <authorList>
            <person name="Al-saari N."/>
            <person name="Meirelles P.M."/>
            <person name="Mino S."/>
            <person name="Suda W."/>
            <person name="Oshima K."/>
            <person name="Hattori M."/>
            <person name="Ohkuma M."/>
            <person name="Thompson F.L."/>
            <person name="Gomez-Gil B."/>
            <person name="Sawabe T."/>
            <person name="Sawabe T."/>
        </authorList>
    </citation>
    <scope>NUCLEOTIDE SEQUENCE [LARGE SCALE GENOMIC DNA]</scope>
    <source>
        <strain evidence="2 3">JCM 19237</strain>
    </source>
</reference>
<evidence type="ECO:0000256" key="1">
    <source>
        <dbReference type="SAM" id="Phobius"/>
    </source>
</evidence>
<dbReference type="AlphaFoldDB" id="A0A090QVM0"/>
<keyword evidence="2" id="KW-0418">Kinase</keyword>
<feature type="transmembrane region" description="Helical" evidence="1">
    <location>
        <begin position="12"/>
        <end position="34"/>
    </location>
</feature>
<keyword evidence="1" id="KW-1133">Transmembrane helix</keyword>
<sequence length="54" mass="6155">MQKTTRFKRLQHTLMLAFLVLSITPLTLSALFFLNSHSTDLEEQSTNTYLPAGQ</sequence>
<name>A0A090QVM0_9GAMM</name>
<proteinExistence type="predicted"/>
<dbReference type="STRING" id="754436.JCM19237_1539"/>
<comment type="caution">
    <text evidence="2">The sequence shown here is derived from an EMBL/GenBank/DDBJ whole genome shotgun (WGS) entry which is preliminary data.</text>
</comment>
<keyword evidence="1" id="KW-0812">Transmembrane</keyword>
<organism evidence="2 3">
    <name type="scientific">Photobacterium aphoticum</name>
    <dbReference type="NCBI Taxonomy" id="754436"/>
    <lineage>
        <taxon>Bacteria</taxon>
        <taxon>Pseudomonadati</taxon>
        <taxon>Pseudomonadota</taxon>
        <taxon>Gammaproteobacteria</taxon>
        <taxon>Vibrionales</taxon>
        <taxon>Vibrionaceae</taxon>
        <taxon>Photobacterium</taxon>
    </lineage>
</organism>
<accession>A0A090QVM0</accession>
<gene>
    <name evidence="2" type="ORF">JCM19237_1539</name>
</gene>
<keyword evidence="2" id="KW-0808">Transferase</keyword>
<evidence type="ECO:0000313" key="3">
    <source>
        <dbReference type="Proteomes" id="UP000029227"/>
    </source>
</evidence>